<proteinExistence type="predicted"/>
<dbReference type="AlphaFoldDB" id="A0A8J7ACR1"/>
<dbReference type="Proteomes" id="UP000622533">
    <property type="component" value="Unassembled WGS sequence"/>
</dbReference>
<dbReference type="InterPro" id="IPR013216">
    <property type="entry name" value="Methyltransf_11"/>
</dbReference>
<dbReference type="InterPro" id="IPR029063">
    <property type="entry name" value="SAM-dependent_MTases_sf"/>
</dbReference>
<dbReference type="Gene3D" id="3.40.50.150">
    <property type="entry name" value="Vaccinia Virus protein VP39"/>
    <property type="match status" value="1"/>
</dbReference>
<evidence type="ECO:0000259" key="1">
    <source>
        <dbReference type="Pfam" id="PF08241"/>
    </source>
</evidence>
<dbReference type="RefSeq" id="WP_193916146.1">
    <property type="nucleotide sequence ID" value="NZ_JADEXS020000002.1"/>
</dbReference>
<accession>A0A8J7ACR1</accession>
<dbReference type="PANTHER" id="PTHR43591:SF110">
    <property type="entry name" value="RHODANESE DOMAIN-CONTAINING PROTEIN"/>
    <property type="match status" value="1"/>
</dbReference>
<dbReference type="EMBL" id="JADEXS010000116">
    <property type="protein sequence ID" value="MBE9022927.1"/>
    <property type="molecule type" value="Genomic_DNA"/>
</dbReference>
<sequence>MSETVVRQQYDQMAHFYDQRWNTYITKTLTFLKTWAHISPQATILDVACGTGEFEHLLLNDNPTQQIIGVDISENMLLVAKQKCRSYPNVSFSTASASALPFTSSSFDVVVSANSFHYFDDPNAALAEMKRVLKPDGKLVILDWCRDYILCKICDFLLKIFDSGHKQCYSQAEFHQLLTSSNFEICGATKVRFGLIWGLMLATAQQPHLIFEFSQRMF</sequence>
<organism evidence="2 3">
    <name type="scientific">Desmonostoc muscorum LEGE 12446</name>
    <dbReference type="NCBI Taxonomy" id="1828758"/>
    <lineage>
        <taxon>Bacteria</taxon>
        <taxon>Bacillati</taxon>
        <taxon>Cyanobacteriota</taxon>
        <taxon>Cyanophyceae</taxon>
        <taxon>Nostocales</taxon>
        <taxon>Nostocaceae</taxon>
        <taxon>Desmonostoc</taxon>
    </lineage>
</organism>
<dbReference type="GO" id="GO:0032259">
    <property type="term" value="P:methylation"/>
    <property type="evidence" value="ECO:0007669"/>
    <property type="project" value="UniProtKB-KW"/>
</dbReference>
<dbReference type="CDD" id="cd02440">
    <property type="entry name" value="AdoMet_MTases"/>
    <property type="match status" value="1"/>
</dbReference>
<evidence type="ECO:0000313" key="3">
    <source>
        <dbReference type="Proteomes" id="UP000622533"/>
    </source>
</evidence>
<dbReference type="SUPFAM" id="SSF53335">
    <property type="entry name" value="S-adenosyl-L-methionine-dependent methyltransferases"/>
    <property type="match status" value="1"/>
</dbReference>
<name>A0A8J7ACR1_DESMC</name>
<dbReference type="Pfam" id="PF08241">
    <property type="entry name" value="Methyltransf_11"/>
    <property type="match status" value="1"/>
</dbReference>
<dbReference type="GO" id="GO:0008168">
    <property type="term" value="F:methyltransferase activity"/>
    <property type="evidence" value="ECO:0007669"/>
    <property type="project" value="UniProtKB-KW"/>
</dbReference>
<feature type="domain" description="Methyltransferase type 11" evidence="1">
    <location>
        <begin position="45"/>
        <end position="141"/>
    </location>
</feature>
<keyword evidence="3" id="KW-1185">Reference proteome</keyword>
<evidence type="ECO:0000313" key="2">
    <source>
        <dbReference type="EMBL" id="MBE9022927.1"/>
    </source>
</evidence>
<protein>
    <submittedName>
        <fullName evidence="2">Methyltransferase domain-containing protein</fullName>
    </submittedName>
</protein>
<gene>
    <name evidence="2" type="ORF">IQ276_10935</name>
</gene>
<dbReference type="PANTHER" id="PTHR43591">
    <property type="entry name" value="METHYLTRANSFERASE"/>
    <property type="match status" value="1"/>
</dbReference>
<keyword evidence="2" id="KW-0489">Methyltransferase</keyword>
<reference evidence="2" key="1">
    <citation type="submission" date="2020-10" db="EMBL/GenBank/DDBJ databases">
        <authorList>
            <person name="Castelo-Branco R."/>
            <person name="Eusebio N."/>
            <person name="Adriana R."/>
            <person name="Vieira A."/>
            <person name="Brugerolle De Fraissinette N."/>
            <person name="Rezende De Castro R."/>
            <person name="Schneider M.P."/>
            <person name="Vasconcelos V."/>
            <person name="Leao P.N."/>
        </authorList>
    </citation>
    <scope>NUCLEOTIDE SEQUENCE</scope>
    <source>
        <strain evidence="2">LEGE 12446</strain>
    </source>
</reference>
<keyword evidence="2" id="KW-0808">Transferase</keyword>
<comment type="caution">
    <text evidence="2">The sequence shown here is derived from an EMBL/GenBank/DDBJ whole genome shotgun (WGS) entry which is preliminary data.</text>
</comment>